<accession>A0A0N4YXM2</accession>
<protein>
    <submittedName>
        <fullName evidence="2 4">Uncharacterized protein</fullName>
    </submittedName>
</protein>
<proteinExistence type="predicted"/>
<evidence type="ECO:0000256" key="1">
    <source>
        <dbReference type="SAM" id="MobiDB-lite"/>
    </source>
</evidence>
<reference evidence="4" key="1">
    <citation type="submission" date="2017-02" db="UniProtKB">
        <authorList>
            <consortium name="WormBaseParasite"/>
        </authorList>
    </citation>
    <scope>IDENTIFICATION</scope>
</reference>
<dbReference type="WBParaSite" id="NBR_0002199401-mRNA-1">
    <property type="protein sequence ID" value="NBR_0002199401-mRNA-1"/>
    <property type="gene ID" value="NBR_0002199401"/>
</dbReference>
<gene>
    <name evidence="2" type="ORF">NBR_LOCUS21995</name>
</gene>
<dbReference type="Proteomes" id="UP000271162">
    <property type="component" value="Unassembled WGS sequence"/>
</dbReference>
<evidence type="ECO:0000313" key="3">
    <source>
        <dbReference type="Proteomes" id="UP000271162"/>
    </source>
</evidence>
<feature type="region of interest" description="Disordered" evidence="1">
    <location>
        <begin position="1"/>
        <end position="20"/>
    </location>
</feature>
<dbReference type="EMBL" id="UYSL01027203">
    <property type="protein sequence ID" value="VDL86504.1"/>
    <property type="molecule type" value="Genomic_DNA"/>
</dbReference>
<dbReference type="AlphaFoldDB" id="A0A0N4YXM2"/>
<keyword evidence="3" id="KW-1185">Reference proteome</keyword>
<reference evidence="2 3" key="2">
    <citation type="submission" date="2018-11" db="EMBL/GenBank/DDBJ databases">
        <authorList>
            <consortium name="Pathogen Informatics"/>
        </authorList>
    </citation>
    <scope>NUCLEOTIDE SEQUENCE [LARGE SCALE GENOMIC DNA]</scope>
</reference>
<organism evidence="4">
    <name type="scientific">Nippostrongylus brasiliensis</name>
    <name type="common">Rat hookworm</name>
    <dbReference type="NCBI Taxonomy" id="27835"/>
    <lineage>
        <taxon>Eukaryota</taxon>
        <taxon>Metazoa</taxon>
        <taxon>Ecdysozoa</taxon>
        <taxon>Nematoda</taxon>
        <taxon>Chromadorea</taxon>
        <taxon>Rhabditida</taxon>
        <taxon>Rhabditina</taxon>
        <taxon>Rhabditomorpha</taxon>
        <taxon>Strongyloidea</taxon>
        <taxon>Heligmosomidae</taxon>
        <taxon>Nippostrongylus</taxon>
    </lineage>
</organism>
<evidence type="ECO:0000313" key="4">
    <source>
        <dbReference type="WBParaSite" id="NBR_0002199401-mRNA-1"/>
    </source>
</evidence>
<name>A0A0N4YXM2_NIPBR</name>
<feature type="compositionally biased region" description="Polar residues" evidence="1">
    <location>
        <begin position="1"/>
        <end position="11"/>
    </location>
</feature>
<sequence length="75" mass="8627">MAGLLQYSTSRGDSEDAGFHTGSHEAIDNLAYQLYSQFRLNEDNRNRKKAKESAHVLRICIEAPLLHSRAQEFYR</sequence>
<evidence type="ECO:0000313" key="2">
    <source>
        <dbReference type="EMBL" id="VDL86504.1"/>
    </source>
</evidence>